<gene>
    <name evidence="2" type="ORF">H1P_550012</name>
</gene>
<dbReference type="AlphaFoldDB" id="A0A563W085"/>
<organism evidence="2 3">
    <name type="scientific">Hyella patelloides LEGE 07179</name>
    <dbReference type="NCBI Taxonomy" id="945734"/>
    <lineage>
        <taxon>Bacteria</taxon>
        <taxon>Bacillati</taxon>
        <taxon>Cyanobacteriota</taxon>
        <taxon>Cyanophyceae</taxon>
        <taxon>Pleurocapsales</taxon>
        <taxon>Hyellaceae</taxon>
        <taxon>Hyella</taxon>
    </lineage>
</organism>
<dbReference type="EMBL" id="CAACVJ010000501">
    <property type="protein sequence ID" value="VEP17101.1"/>
    <property type="molecule type" value="Genomic_DNA"/>
</dbReference>
<dbReference type="Proteomes" id="UP000320055">
    <property type="component" value="Unassembled WGS sequence"/>
</dbReference>
<proteinExistence type="predicted"/>
<accession>A0A563W085</accession>
<evidence type="ECO:0000313" key="3">
    <source>
        <dbReference type="Proteomes" id="UP000320055"/>
    </source>
</evidence>
<keyword evidence="1" id="KW-0472">Membrane</keyword>
<evidence type="ECO:0000256" key="1">
    <source>
        <dbReference type="SAM" id="Phobius"/>
    </source>
</evidence>
<feature type="transmembrane region" description="Helical" evidence="1">
    <location>
        <begin position="12"/>
        <end position="33"/>
    </location>
</feature>
<evidence type="ECO:0000313" key="2">
    <source>
        <dbReference type="EMBL" id="VEP17101.1"/>
    </source>
</evidence>
<keyword evidence="3" id="KW-1185">Reference proteome</keyword>
<protein>
    <submittedName>
        <fullName evidence="2">Uncharacterized protein</fullName>
    </submittedName>
</protein>
<reference evidence="2 3" key="1">
    <citation type="submission" date="2019-01" db="EMBL/GenBank/DDBJ databases">
        <authorList>
            <person name="Brito A."/>
        </authorList>
    </citation>
    <scope>NUCLEOTIDE SEQUENCE [LARGE SCALE GENOMIC DNA]</scope>
    <source>
        <strain evidence="2">1</strain>
    </source>
</reference>
<keyword evidence="1" id="KW-1133">Transmembrane helix</keyword>
<sequence>MADRGNFPESGWYIVISLPLGFIGLLWGFLFLMSQIKKHQLSSMKQKVEKSQHS</sequence>
<keyword evidence="1" id="KW-0812">Transmembrane</keyword>
<name>A0A563W085_9CYAN</name>